<dbReference type="PANTHER" id="PTHR24173">
    <property type="entry name" value="ANKYRIN REPEAT CONTAINING"/>
    <property type="match status" value="1"/>
</dbReference>
<dbReference type="Pfam" id="PF12796">
    <property type="entry name" value="Ank_2"/>
    <property type="match status" value="1"/>
</dbReference>
<name>A0ABQ8MXS6_LABRO</name>
<sequence length="465" mass="52970">MVLITENGVAGGVLLVKVHQHGTGQNQARGWNNEESSIQSSTFVEPTEDSYYADDEDHHPYDDDDDDDVYQEFEELDFSELPDTRSIASEDSFYPPDDSLNFEKCPTPESPEPITLFKACCSNNSIIVKIMIRQGVTEEEVREVDKNNRTGLIVACYQGYVDVVIALSQCPYVDVNWQDNEGNTALMTAAQAGGDIEARDFGRKLTPREWALFTGRYETANLMTRLMEQPCAEQFCDSYHMEWPMLSELVARSNQPKSCWRKFSECICNLFTISMKTNPVDEGAMDYMVRMTTSLTSPFIATACHTVCPGSPPCVGKRRPAVQDILRKQRLAELKSLGPERLNNYKRLFQNSRVLLVPKKQERRASLQPQLLHSVAMASTMALRRSSLLPLHMMRRSSVRPGMVVPKVMLCKAPPPMYMPERPPRRTSKDLSHLQIPKWKYKALKEEKKKAKHPDRLRLPVGRRK</sequence>
<keyword evidence="2" id="KW-0040">ANK repeat</keyword>
<feature type="compositionally biased region" description="Basic and acidic residues" evidence="3">
    <location>
        <begin position="445"/>
        <end position="458"/>
    </location>
</feature>
<evidence type="ECO:0000313" key="4">
    <source>
        <dbReference type="EMBL" id="KAI2667630.1"/>
    </source>
</evidence>
<evidence type="ECO:0000256" key="3">
    <source>
        <dbReference type="SAM" id="MobiDB-lite"/>
    </source>
</evidence>
<feature type="region of interest" description="Disordered" evidence="3">
    <location>
        <begin position="22"/>
        <end position="46"/>
    </location>
</feature>
<gene>
    <name evidence="4" type="ORF">H4Q32_004169</name>
</gene>
<evidence type="ECO:0000313" key="5">
    <source>
        <dbReference type="Proteomes" id="UP000830375"/>
    </source>
</evidence>
<accession>A0ABQ8MXS6</accession>
<dbReference type="Proteomes" id="UP000830375">
    <property type="component" value="Unassembled WGS sequence"/>
</dbReference>
<dbReference type="InterPro" id="IPR002110">
    <property type="entry name" value="Ankyrin_rpt"/>
</dbReference>
<feature type="region of interest" description="Disordered" evidence="3">
    <location>
        <begin position="445"/>
        <end position="465"/>
    </location>
</feature>
<dbReference type="InterPro" id="IPR036770">
    <property type="entry name" value="Ankyrin_rpt-contain_sf"/>
</dbReference>
<feature type="compositionally biased region" description="Polar residues" evidence="3">
    <location>
        <begin position="22"/>
        <end position="44"/>
    </location>
</feature>
<dbReference type="SUPFAM" id="SSF48403">
    <property type="entry name" value="Ankyrin repeat"/>
    <property type="match status" value="1"/>
</dbReference>
<comment type="caution">
    <text evidence="4">The sequence shown here is derived from an EMBL/GenBank/DDBJ whole genome shotgun (WGS) entry which is preliminary data.</text>
</comment>
<keyword evidence="1" id="KW-0677">Repeat</keyword>
<dbReference type="EMBL" id="JACTAM010000002">
    <property type="protein sequence ID" value="KAI2667630.1"/>
    <property type="molecule type" value="Genomic_DNA"/>
</dbReference>
<evidence type="ECO:0000256" key="2">
    <source>
        <dbReference type="ARBA" id="ARBA00023043"/>
    </source>
</evidence>
<reference evidence="4 5" key="1">
    <citation type="submission" date="2022-01" db="EMBL/GenBank/DDBJ databases">
        <title>A high-quality chromosome-level genome assembly of rohu carp, Labeo rohita.</title>
        <authorList>
            <person name="Arick M.A. II"/>
            <person name="Hsu C.-Y."/>
            <person name="Magbanua Z."/>
            <person name="Pechanova O."/>
            <person name="Grover C."/>
            <person name="Miller E."/>
            <person name="Thrash A."/>
            <person name="Ezzel L."/>
            <person name="Alam S."/>
            <person name="Benzie J."/>
            <person name="Hamilton M."/>
            <person name="Karsi A."/>
            <person name="Lawrence M.L."/>
            <person name="Peterson D.G."/>
        </authorList>
    </citation>
    <scope>NUCLEOTIDE SEQUENCE [LARGE SCALE GENOMIC DNA]</scope>
    <source>
        <strain evidence="5">BAU-BD-2019</strain>
        <tissue evidence="4">Blood</tissue>
    </source>
</reference>
<keyword evidence="5" id="KW-1185">Reference proteome</keyword>
<organism evidence="4 5">
    <name type="scientific">Labeo rohita</name>
    <name type="common">Indian major carp</name>
    <name type="synonym">Cyprinus rohita</name>
    <dbReference type="NCBI Taxonomy" id="84645"/>
    <lineage>
        <taxon>Eukaryota</taxon>
        <taxon>Metazoa</taxon>
        <taxon>Chordata</taxon>
        <taxon>Craniata</taxon>
        <taxon>Vertebrata</taxon>
        <taxon>Euteleostomi</taxon>
        <taxon>Actinopterygii</taxon>
        <taxon>Neopterygii</taxon>
        <taxon>Teleostei</taxon>
        <taxon>Ostariophysi</taxon>
        <taxon>Cypriniformes</taxon>
        <taxon>Cyprinidae</taxon>
        <taxon>Labeoninae</taxon>
        <taxon>Labeonini</taxon>
        <taxon>Labeo</taxon>
    </lineage>
</organism>
<dbReference type="PANTHER" id="PTHR24173:SF1">
    <property type="entry name" value="ANKYRIN REPEAT DOMAIN-CONTAINING PROTEIN 33B"/>
    <property type="match status" value="1"/>
</dbReference>
<dbReference type="Gene3D" id="1.25.40.20">
    <property type="entry name" value="Ankyrin repeat-containing domain"/>
    <property type="match status" value="1"/>
</dbReference>
<evidence type="ECO:0000256" key="1">
    <source>
        <dbReference type="ARBA" id="ARBA00022737"/>
    </source>
</evidence>
<proteinExistence type="predicted"/>
<protein>
    <submittedName>
        <fullName evidence="4">Ankyrin repeat domain-containing protein 33B</fullName>
    </submittedName>
</protein>